<reference evidence="7 8" key="1">
    <citation type="submission" date="2009-01" db="EMBL/GenBank/DDBJ databases">
        <authorList>
            <person name="Qin X."/>
            <person name="Bachman B."/>
            <person name="Battles P."/>
            <person name="Bell A."/>
            <person name="Bess C."/>
            <person name="Bickham C."/>
            <person name="Chaboub L."/>
            <person name="Chen D."/>
            <person name="Coyle M."/>
            <person name="Deiros D.R."/>
            <person name="Dinh H."/>
            <person name="Forbes L."/>
            <person name="Fowler G."/>
            <person name="Francisco L."/>
            <person name="Fu Q."/>
            <person name="Gubbala S."/>
            <person name="Hale W."/>
            <person name="Han Y."/>
            <person name="Hemphill L."/>
            <person name="Highlander S.K."/>
            <person name="Hirani K."/>
            <person name="Hogues M."/>
            <person name="Jackson L."/>
            <person name="Jakkamsetti A."/>
            <person name="Javaid M."/>
            <person name="Jiang H."/>
            <person name="Korchina V."/>
            <person name="Kovar C."/>
            <person name="Lara F."/>
            <person name="Lee S."/>
            <person name="Mata R."/>
            <person name="Mathew T."/>
            <person name="Moen C."/>
            <person name="Morales K."/>
            <person name="Munidasa M."/>
            <person name="Nazareth L."/>
            <person name="Ngo R."/>
            <person name="Nguyen L."/>
            <person name="Okwuonu G."/>
            <person name="Ongeri F."/>
            <person name="Patil S."/>
            <person name="Petrosino J."/>
            <person name="Pham C."/>
            <person name="Pham P."/>
            <person name="Pu L.-L."/>
            <person name="Puazo M."/>
            <person name="Raj R."/>
            <person name="Reid J."/>
            <person name="Rouhana J."/>
            <person name="Saada N."/>
            <person name="Shang Y."/>
            <person name="Simmons D."/>
            <person name="Thornton R."/>
            <person name="Warren J."/>
            <person name="Weissenberger G."/>
            <person name="Zhang J."/>
            <person name="Zhang L."/>
            <person name="Zhou C."/>
            <person name="Zhu D."/>
            <person name="Muzny D."/>
            <person name="Worley K."/>
            <person name="Gibbs R."/>
        </authorList>
    </citation>
    <scope>NUCLEOTIDE SEQUENCE [LARGE SCALE GENOMIC DNA]</scope>
    <source>
        <strain evidence="7 8">DSM 15436</strain>
    </source>
</reference>
<dbReference type="HOGENOM" id="CLU_013615_12_0_11"/>
<dbReference type="GO" id="GO:0003755">
    <property type="term" value="F:peptidyl-prolyl cis-trans isomerase activity"/>
    <property type="evidence" value="ECO:0007669"/>
    <property type="project" value="UniProtKB-UniRule"/>
</dbReference>
<dbReference type="AlphaFoldDB" id="C0VZM7"/>
<dbReference type="EC" id="5.2.1.8" evidence="5"/>
<dbReference type="InterPro" id="IPR044609">
    <property type="entry name" value="FKBP2/11"/>
</dbReference>
<evidence type="ECO:0000256" key="4">
    <source>
        <dbReference type="PROSITE-ProRule" id="PRU00277"/>
    </source>
</evidence>
<dbReference type="OrthoDB" id="25996at2"/>
<evidence type="ECO:0000256" key="5">
    <source>
        <dbReference type="RuleBase" id="RU003915"/>
    </source>
</evidence>
<evidence type="ECO:0000256" key="1">
    <source>
        <dbReference type="ARBA" id="ARBA00000971"/>
    </source>
</evidence>
<evidence type="ECO:0000256" key="2">
    <source>
        <dbReference type="ARBA" id="ARBA00023110"/>
    </source>
</evidence>
<keyword evidence="2 4" id="KW-0697">Rotamase</keyword>
<dbReference type="SUPFAM" id="SSF54534">
    <property type="entry name" value="FKBP-like"/>
    <property type="match status" value="1"/>
</dbReference>
<keyword evidence="3 4" id="KW-0413">Isomerase</keyword>
<evidence type="ECO:0000313" key="8">
    <source>
        <dbReference type="Proteomes" id="UP000010301"/>
    </source>
</evidence>
<dbReference type="Proteomes" id="UP000010301">
    <property type="component" value="Unassembled WGS sequence"/>
</dbReference>
<dbReference type="EMBL" id="ACFG01000029">
    <property type="protein sequence ID" value="EEH64146.1"/>
    <property type="molecule type" value="Genomic_DNA"/>
</dbReference>
<dbReference type="Gene3D" id="3.10.50.40">
    <property type="match status" value="1"/>
</dbReference>
<dbReference type="PANTHER" id="PTHR45779:SF6">
    <property type="entry name" value="PEPTIDYL-PROLYL CIS-TRANS ISOMERASE FKBP15-1"/>
    <property type="match status" value="1"/>
</dbReference>
<dbReference type="FunFam" id="3.10.50.40:FF:000006">
    <property type="entry name" value="Peptidyl-prolyl cis-trans isomerase"/>
    <property type="match status" value="1"/>
</dbReference>
<proteinExistence type="inferred from homology"/>
<gene>
    <name evidence="7" type="ORF">HMPREF0044_0617</name>
</gene>
<keyword evidence="8" id="KW-1185">Reference proteome</keyword>
<dbReference type="InterPro" id="IPR046357">
    <property type="entry name" value="PPIase_dom_sf"/>
</dbReference>
<protein>
    <recommendedName>
        <fullName evidence="5">Peptidyl-prolyl cis-trans isomerase</fullName>
        <ecNumber evidence="5">5.2.1.8</ecNumber>
    </recommendedName>
</protein>
<name>C0VZM7_9ACTO</name>
<dbReference type="STRING" id="525245.HMPREF0044_0617"/>
<dbReference type="RefSeq" id="WP_006546077.1">
    <property type="nucleotide sequence ID" value="NZ_DS999539.1"/>
</dbReference>
<evidence type="ECO:0000256" key="3">
    <source>
        <dbReference type="ARBA" id="ARBA00023235"/>
    </source>
</evidence>
<feature type="domain" description="PPIase FKBP-type" evidence="6">
    <location>
        <begin position="44"/>
        <end position="133"/>
    </location>
</feature>
<dbReference type="InterPro" id="IPR001179">
    <property type="entry name" value="PPIase_FKBP_dom"/>
</dbReference>
<dbReference type="PANTHER" id="PTHR45779">
    <property type="entry name" value="PEPTIDYLPROLYL ISOMERASE"/>
    <property type="match status" value="1"/>
</dbReference>
<evidence type="ECO:0000313" key="7">
    <source>
        <dbReference type="EMBL" id="EEH64146.1"/>
    </source>
</evidence>
<dbReference type="eggNOG" id="COG0545">
    <property type="taxonomic scope" value="Bacteria"/>
</dbReference>
<comment type="catalytic activity">
    <reaction evidence="1 4 5">
        <text>[protein]-peptidylproline (omega=180) = [protein]-peptidylproline (omega=0)</text>
        <dbReference type="Rhea" id="RHEA:16237"/>
        <dbReference type="Rhea" id="RHEA-COMP:10747"/>
        <dbReference type="Rhea" id="RHEA-COMP:10748"/>
        <dbReference type="ChEBI" id="CHEBI:83833"/>
        <dbReference type="ChEBI" id="CHEBI:83834"/>
        <dbReference type="EC" id="5.2.1.8"/>
    </reaction>
</comment>
<comment type="caution">
    <text evidence="7">The sequence shown here is derived from an EMBL/GenBank/DDBJ whole genome shotgun (WGS) entry which is preliminary data.</text>
</comment>
<evidence type="ECO:0000259" key="6">
    <source>
        <dbReference type="PROSITE" id="PS50059"/>
    </source>
</evidence>
<dbReference type="PROSITE" id="PS50059">
    <property type="entry name" value="FKBP_PPIASE"/>
    <property type="match status" value="1"/>
</dbReference>
<sequence>MSEFLKVSDNFLRKPTIEFLTEEPPAELHIEIIREGAGAEVKPGDQLSCHYLGQVWNGNHFDNSYDRGAPLDFTVGVGMVIQGWDQGLLGLREGTRVVLSIPSSMGYGDRGVPQAGIMGGDTLVFVTDIVKVN</sequence>
<organism evidence="7 8">
    <name type="scientific">Gleimia coleocanis DSM 15436</name>
    <dbReference type="NCBI Taxonomy" id="525245"/>
    <lineage>
        <taxon>Bacteria</taxon>
        <taxon>Bacillati</taxon>
        <taxon>Actinomycetota</taxon>
        <taxon>Actinomycetes</taxon>
        <taxon>Actinomycetales</taxon>
        <taxon>Actinomycetaceae</taxon>
        <taxon>Gleimia</taxon>
    </lineage>
</organism>
<dbReference type="Pfam" id="PF00254">
    <property type="entry name" value="FKBP_C"/>
    <property type="match status" value="1"/>
</dbReference>
<accession>C0VZM7</accession>
<comment type="similarity">
    <text evidence="5">Belongs to the FKBP-type PPIase family.</text>
</comment>